<dbReference type="Gene3D" id="3.40.1190.20">
    <property type="match status" value="1"/>
</dbReference>
<proteinExistence type="inferred from homology"/>
<organism evidence="5 6">
    <name type="scientific">Phytohabitans rumicis</name>
    <dbReference type="NCBI Taxonomy" id="1076125"/>
    <lineage>
        <taxon>Bacteria</taxon>
        <taxon>Bacillati</taxon>
        <taxon>Actinomycetota</taxon>
        <taxon>Actinomycetes</taxon>
        <taxon>Micromonosporales</taxon>
        <taxon>Micromonosporaceae</taxon>
    </lineage>
</organism>
<dbReference type="GO" id="GO:0016301">
    <property type="term" value="F:kinase activity"/>
    <property type="evidence" value="ECO:0007669"/>
    <property type="project" value="UniProtKB-KW"/>
</dbReference>
<reference evidence="5 6" key="1">
    <citation type="submission" date="2020-03" db="EMBL/GenBank/DDBJ databases">
        <title>Whole genome shotgun sequence of Phytohabitans rumicis NBRC 108638.</title>
        <authorList>
            <person name="Komaki H."/>
            <person name="Tamura T."/>
        </authorList>
    </citation>
    <scope>NUCLEOTIDE SEQUENCE [LARGE SCALE GENOMIC DNA]</scope>
    <source>
        <strain evidence="5 6">NBRC 108638</strain>
    </source>
</reference>
<comment type="similarity">
    <text evidence="1">Belongs to the carbohydrate kinase PfkB family.</text>
</comment>
<evidence type="ECO:0000313" key="5">
    <source>
        <dbReference type="EMBL" id="GFJ88796.1"/>
    </source>
</evidence>
<dbReference type="InterPro" id="IPR052700">
    <property type="entry name" value="Carb_kinase_PfkB-like"/>
</dbReference>
<dbReference type="PANTHER" id="PTHR43320:SF3">
    <property type="entry name" value="CARBOHYDRATE KINASE PFKB DOMAIN-CONTAINING PROTEIN"/>
    <property type="match status" value="1"/>
</dbReference>
<evidence type="ECO:0000256" key="3">
    <source>
        <dbReference type="ARBA" id="ARBA00022777"/>
    </source>
</evidence>
<sequence length="291" mass="28590">MILVVGDLATDVVAAVESALATGSDTRARIRFTGGGQAANTAAWLAELGAPVTLVAAVGADDAGRARVAELTALGVRCAIHEHAGAATGSVIVLTHDGERTMVTDRGANLLLSADHVDTALTASLDARHVHVSAYTLLDGGSREAGLRALAAARERGLTTSVDAASAAPLRRAGAAFLDWVRGADLLLANADEAAVLAGVGDAATQARALAEVAANAVVKRGADGAVWAAAGQVVSAPGRPAAVVDPTGAGDAFAAALLASWLAGAPPAESLAAAVATGARAVTTLGARPT</sequence>
<dbReference type="InterPro" id="IPR011611">
    <property type="entry name" value="PfkB_dom"/>
</dbReference>
<feature type="domain" description="Carbohydrate kinase PfkB" evidence="4">
    <location>
        <begin position="2"/>
        <end position="289"/>
    </location>
</feature>
<dbReference type="InterPro" id="IPR029056">
    <property type="entry name" value="Ribokinase-like"/>
</dbReference>
<dbReference type="PROSITE" id="PS00584">
    <property type="entry name" value="PFKB_KINASES_2"/>
    <property type="match status" value="1"/>
</dbReference>
<dbReference type="InterPro" id="IPR002173">
    <property type="entry name" value="Carboh/pur_kinase_PfkB_CS"/>
</dbReference>
<dbReference type="Pfam" id="PF00294">
    <property type="entry name" value="PfkB"/>
    <property type="match status" value="1"/>
</dbReference>
<dbReference type="PANTHER" id="PTHR43320">
    <property type="entry name" value="SUGAR KINASE"/>
    <property type="match status" value="1"/>
</dbReference>
<keyword evidence="3 5" id="KW-0418">Kinase</keyword>
<dbReference type="EMBL" id="BLPG01000001">
    <property type="protein sequence ID" value="GFJ88796.1"/>
    <property type="molecule type" value="Genomic_DNA"/>
</dbReference>
<dbReference type="Proteomes" id="UP000482960">
    <property type="component" value="Unassembled WGS sequence"/>
</dbReference>
<keyword evidence="2" id="KW-0808">Transferase</keyword>
<comment type="caution">
    <text evidence="5">The sequence shown here is derived from an EMBL/GenBank/DDBJ whole genome shotgun (WGS) entry which is preliminary data.</text>
</comment>
<evidence type="ECO:0000259" key="4">
    <source>
        <dbReference type="Pfam" id="PF00294"/>
    </source>
</evidence>
<dbReference type="AlphaFoldDB" id="A0A6V8L3U2"/>
<dbReference type="PROSITE" id="PS00583">
    <property type="entry name" value="PFKB_KINASES_1"/>
    <property type="match status" value="1"/>
</dbReference>
<evidence type="ECO:0000256" key="2">
    <source>
        <dbReference type="ARBA" id="ARBA00022679"/>
    </source>
</evidence>
<dbReference type="RefSeq" id="WP_173076307.1">
    <property type="nucleotide sequence ID" value="NZ_BAABJB010000058.1"/>
</dbReference>
<name>A0A6V8L3U2_9ACTN</name>
<gene>
    <name evidence="5" type="primary">rbsK_1</name>
    <name evidence="5" type="ORF">Prum_024380</name>
</gene>
<reference evidence="5 6" key="2">
    <citation type="submission" date="2020-03" db="EMBL/GenBank/DDBJ databases">
        <authorList>
            <person name="Ichikawa N."/>
            <person name="Kimura A."/>
            <person name="Kitahashi Y."/>
            <person name="Uohara A."/>
        </authorList>
    </citation>
    <scope>NUCLEOTIDE SEQUENCE [LARGE SCALE GENOMIC DNA]</scope>
    <source>
        <strain evidence="5 6">NBRC 108638</strain>
    </source>
</reference>
<protein>
    <submittedName>
        <fullName evidence="5">Ribokinase</fullName>
    </submittedName>
</protein>
<dbReference type="SUPFAM" id="SSF53613">
    <property type="entry name" value="Ribokinase-like"/>
    <property type="match status" value="1"/>
</dbReference>
<evidence type="ECO:0000256" key="1">
    <source>
        <dbReference type="ARBA" id="ARBA00010688"/>
    </source>
</evidence>
<keyword evidence="6" id="KW-1185">Reference proteome</keyword>
<accession>A0A6V8L3U2</accession>
<evidence type="ECO:0000313" key="6">
    <source>
        <dbReference type="Proteomes" id="UP000482960"/>
    </source>
</evidence>